<dbReference type="EMBL" id="MU276116">
    <property type="protein sequence ID" value="KAI0041553.1"/>
    <property type="molecule type" value="Genomic_DNA"/>
</dbReference>
<name>A0ACB8RBX6_9AGAM</name>
<evidence type="ECO:0000313" key="2">
    <source>
        <dbReference type="Proteomes" id="UP000814033"/>
    </source>
</evidence>
<keyword evidence="2" id="KW-1185">Reference proteome</keyword>
<protein>
    <submittedName>
        <fullName evidence="1">Acyl-CoA N-acyltransferase</fullName>
    </submittedName>
</protein>
<accession>A0ACB8RBX6</accession>
<reference evidence="1" key="2">
    <citation type="journal article" date="2022" name="New Phytol.">
        <title>Evolutionary transition to the ectomycorrhizal habit in the genomes of a hyperdiverse lineage of mushroom-forming fungi.</title>
        <authorList>
            <person name="Looney B."/>
            <person name="Miyauchi S."/>
            <person name="Morin E."/>
            <person name="Drula E."/>
            <person name="Courty P.E."/>
            <person name="Kohler A."/>
            <person name="Kuo A."/>
            <person name="LaButti K."/>
            <person name="Pangilinan J."/>
            <person name="Lipzen A."/>
            <person name="Riley R."/>
            <person name="Andreopoulos W."/>
            <person name="He G."/>
            <person name="Johnson J."/>
            <person name="Nolan M."/>
            <person name="Tritt A."/>
            <person name="Barry K.W."/>
            <person name="Grigoriev I.V."/>
            <person name="Nagy L.G."/>
            <person name="Hibbett D."/>
            <person name="Henrissat B."/>
            <person name="Matheny P.B."/>
            <person name="Labbe J."/>
            <person name="Martin F.M."/>
        </authorList>
    </citation>
    <scope>NUCLEOTIDE SEQUENCE</scope>
    <source>
        <strain evidence="1">FP105234-sp</strain>
    </source>
</reference>
<proteinExistence type="predicted"/>
<organism evidence="1 2">
    <name type="scientific">Auriscalpium vulgare</name>
    <dbReference type="NCBI Taxonomy" id="40419"/>
    <lineage>
        <taxon>Eukaryota</taxon>
        <taxon>Fungi</taxon>
        <taxon>Dikarya</taxon>
        <taxon>Basidiomycota</taxon>
        <taxon>Agaricomycotina</taxon>
        <taxon>Agaricomycetes</taxon>
        <taxon>Russulales</taxon>
        <taxon>Auriscalpiaceae</taxon>
        <taxon>Auriscalpium</taxon>
    </lineage>
</organism>
<comment type="caution">
    <text evidence="1">The sequence shown here is derived from an EMBL/GenBank/DDBJ whole genome shotgun (WGS) entry which is preliminary data.</text>
</comment>
<reference evidence="1" key="1">
    <citation type="submission" date="2021-02" db="EMBL/GenBank/DDBJ databases">
        <authorList>
            <consortium name="DOE Joint Genome Institute"/>
            <person name="Ahrendt S."/>
            <person name="Looney B.P."/>
            <person name="Miyauchi S."/>
            <person name="Morin E."/>
            <person name="Drula E."/>
            <person name="Courty P.E."/>
            <person name="Chicoki N."/>
            <person name="Fauchery L."/>
            <person name="Kohler A."/>
            <person name="Kuo A."/>
            <person name="Labutti K."/>
            <person name="Pangilinan J."/>
            <person name="Lipzen A."/>
            <person name="Riley R."/>
            <person name="Andreopoulos W."/>
            <person name="He G."/>
            <person name="Johnson J."/>
            <person name="Barry K.W."/>
            <person name="Grigoriev I.V."/>
            <person name="Nagy L."/>
            <person name="Hibbett D."/>
            <person name="Henrissat B."/>
            <person name="Matheny P.B."/>
            <person name="Labbe J."/>
            <person name="Martin F."/>
        </authorList>
    </citation>
    <scope>NUCLEOTIDE SEQUENCE</scope>
    <source>
        <strain evidence="1">FP105234-sp</strain>
    </source>
</reference>
<sequence length="248" mass="26820">MAKSFVNSYKPPALPSLVENYGPDPYDVNFVFPIHLSTLRSARVELTPFIPALHAAPLVAQLVAAPALQRWTGSAFSTLPEVLTYVECFKRADPNAMIFAVHDRPSRALAGIIGLVRTSAPNLCTEIGPVIIFPAFQGTYVGANAVGLMLNYCLELPTASPPGLGLRRVQWTTNPINTPSVRAAQRLGFKMEGTMRWAVVLPDGKEGDQPRDGDPAGKPGNDSVLLAICADDWETGGREEARLRIDRA</sequence>
<evidence type="ECO:0000313" key="1">
    <source>
        <dbReference type="EMBL" id="KAI0041553.1"/>
    </source>
</evidence>
<gene>
    <name evidence="1" type="ORF">FA95DRAFT_1565286</name>
</gene>
<dbReference type="Proteomes" id="UP000814033">
    <property type="component" value="Unassembled WGS sequence"/>
</dbReference>